<proteinExistence type="predicted"/>
<dbReference type="EnsemblPlants" id="PGSC0003DMT400090573">
    <property type="protein sequence ID" value="PGSC0003DMT400090573"/>
    <property type="gene ID" value="PGSC0003DMG400040144"/>
</dbReference>
<organism evidence="2 3">
    <name type="scientific">Solanum tuberosum</name>
    <name type="common">Potato</name>
    <dbReference type="NCBI Taxonomy" id="4113"/>
    <lineage>
        <taxon>Eukaryota</taxon>
        <taxon>Viridiplantae</taxon>
        <taxon>Streptophyta</taxon>
        <taxon>Embryophyta</taxon>
        <taxon>Tracheophyta</taxon>
        <taxon>Spermatophyta</taxon>
        <taxon>Magnoliopsida</taxon>
        <taxon>eudicotyledons</taxon>
        <taxon>Gunneridae</taxon>
        <taxon>Pentapetalae</taxon>
        <taxon>asterids</taxon>
        <taxon>lamiids</taxon>
        <taxon>Solanales</taxon>
        <taxon>Solanaceae</taxon>
        <taxon>Solanoideae</taxon>
        <taxon>Solaneae</taxon>
        <taxon>Solanum</taxon>
    </lineage>
</organism>
<protein>
    <submittedName>
        <fullName evidence="2">Integrase core domain containing protein</fullName>
    </submittedName>
</protein>
<dbReference type="InParanoid" id="M1DKP5"/>
<evidence type="ECO:0000256" key="1">
    <source>
        <dbReference type="SAM" id="MobiDB-lite"/>
    </source>
</evidence>
<reference evidence="3" key="1">
    <citation type="journal article" date="2011" name="Nature">
        <title>Genome sequence and analysis of the tuber crop potato.</title>
        <authorList>
            <consortium name="The Potato Genome Sequencing Consortium"/>
        </authorList>
    </citation>
    <scope>NUCLEOTIDE SEQUENCE [LARGE SCALE GENOMIC DNA]</scope>
    <source>
        <strain evidence="3">cv. DM1-3 516 R44</strain>
    </source>
</reference>
<accession>M1DKP5</accession>
<feature type="region of interest" description="Disordered" evidence="1">
    <location>
        <begin position="78"/>
        <end position="112"/>
    </location>
</feature>
<dbReference type="PaxDb" id="4113-PGSC0003DMT400090573"/>
<feature type="compositionally biased region" description="Basic and acidic residues" evidence="1">
    <location>
        <begin position="103"/>
        <end position="112"/>
    </location>
</feature>
<dbReference type="AlphaFoldDB" id="M1DKP5"/>
<reference evidence="2" key="2">
    <citation type="submission" date="2015-06" db="UniProtKB">
        <authorList>
            <consortium name="EnsemblPlants"/>
        </authorList>
    </citation>
    <scope>IDENTIFICATION</scope>
    <source>
        <strain evidence="2">DM1-3 516 R44</strain>
    </source>
</reference>
<dbReference type="Proteomes" id="UP000011115">
    <property type="component" value="Unassembled WGS sequence"/>
</dbReference>
<dbReference type="HOGENOM" id="CLU_028647_7_1_1"/>
<evidence type="ECO:0000313" key="3">
    <source>
        <dbReference type="Proteomes" id="UP000011115"/>
    </source>
</evidence>
<evidence type="ECO:0000313" key="2">
    <source>
        <dbReference type="EnsemblPlants" id="PGSC0003DMT400090573"/>
    </source>
</evidence>
<name>M1DKP5_SOLTU</name>
<sequence>MERIMEKKVQDVHKRLNAFELHVLESPASIVDVSTFQQELSSLYADIDTLLPTPPKTELESAPNAPVDELVMTALFGNDMPPPDSSHAAGKGPCFGRTSDGAEAQRLKKNERQQLEEATRVLILDEEMI</sequence>
<keyword evidence="3" id="KW-1185">Reference proteome</keyword>
<dbReference type="Gramene" id="PGSC0003DMT400090573">
    <property type="protein sequence ID" value="PGSC0003DMT400090573"/>
    <property type="gene ID" value="PGSC0003DMG400040144"/>
</dbReference>